<dbReference type="PANTHER" id="PTHR48078">
    <property type="entry name" value="THREONINE DEHYDRATASE, MITOCHONDRIAL-RELATED"/>
    <property type="match status" value="1"/>
</dbReference>
<dbReference type="GeneID" id="98160144"/>
<evidence type="ECO:0000256" key="4">
    <source>
        <dbReference type="SAM" id="MobiDB-lite"/>
    </source>
</evidence>
<evidence type="ECO:0000313" key="6">
    <source>
        <dbReference type="EMBL" id="KAL2854633.1"/>
    </source>
</evidence>
<feature type="compositionally biased region" description="Pro residues" evidence="4">
    <location>
        <begin position="1"/>
        <end position="13"/>
    </location>
</feature>
<evidence type="ECO:0000256" key="2">
    <source>
        <dbReference type="ARBA" id="ARBA00022898"/>
    </source>
</evidence>
<reference evidence="6 7" key="1">
    <citation type="submission" date="2024-07" db="EMBL/GenBank/DDBJ databases">
        <title>Section-level genome sequencing and comparative genomics of Aspergillus sections Usti and Cavernicolus.</title>
        <authorList>
            <consortium name="Lawrence Berkeley National Laboratory"/>
            <person name="Nybo J.L."/>
            <person name="Vesth T.C."/>
            <person name="Theobald S."/>
            <person name="Frisvad J.C."/>
            <person name="Larsen T.O."/>
            <person name="Kjaerboelling I."/>
            <person name="Rothschild-Mancinelli K."/>
            <person name="Lyhne E.K."/>
            <person name="Kogle M.E."/>
            <person name="Barry K."/>
            <person name="Clum A."/>
            <person name="Na H."/>
            <person name="Ledsgaard L."/>
            <person name="Lin J."/>
            <person name="Lipzen A."/>
            <person name="Kuo A."/>
            <person name="Riley R."/>
            <person name="Mondo S."/>
            <person name="LaButti K."/>
            <person name="Haridas S."/>
            <person name="Pangalinan J."/>
            <person name="Salamov A.A."/>
            <person name="Simmons B.A."/>
            <person name="Magnuson J.K."/>
            <person name="Chen J."/>
            <person name="Drula E."/>
            <person name="Henrissat B."/>
            <person name="Wiebenga A."/>
            <person name="Lubbers R.J."/>
            <person name="Gomes A.C."/>
            <person name="Macurrencykelacurrency M.R."/>
            <person name="Stajich J."/>
            <person name="Grigoriev I.V."/>
            <person name="Mortensen U.H."/>
            <person name="De vries R.P."/>
            <person name="Baker S.E."/>
            <person name="Andersen M.R."/>
        </authorList>
    </citation>
    <scope>NUCLEOTIDE SEQUENCE [LARGE SCALE GENOMIC DNA]</scope>
    <source>
        <strain evidence="6 7">CBS 756.74</strain>
    </source>
</reference>
<dbReference type="Proteomes" id="UP001610444">
    <property type="component" value="Unassembled WGS sequence"/>
</dbReference>
<organism evidence="6 7">
    <name type="scientific">Aspergillus pseudodeflectus</name>
    <dbReference type="NCBI Taxonomy" id="176178"/>
    <lineage>
        <taxon>Eukaryota</taxon>
        <taxon>Fungi</taxon>
        <taxon>Dikarya</taxon>
        <taxon>Ascomycota</taxon>
        <taxon>Pezizomycotina</taxon>
        <taxon>Eurotiomycetes</taxon>
        <taxon>Eurotiomycetidae</taxon>
        <taxon>Eurotiales</taxon>
        <taxon>Aspergillaceae</taxon>
        <taxon>Aspergillus</taxon>
        <taxon>Aspergillus subgen. Nidulantes</taxon>
    </lineage>
</organism>
<keyword evidence="2" id="KW-0663">Pyridoxal phosphate</keyword>
<dbReference type="Pfam" id="PF00291">
    <property type="entry name" value="PALP"/>
    <property type="match status" value="1"/>
</dbReference>
<feature type="domain" description="Tryptophan synthase beta chain-like PALP" evidence="5">
    <location>
        <begin position="88"/>
        <end position="256"/>
    </location>
</feature>
<dbReference type="PANTHER" id="PTHR48078:SF6">
    <property type="entry name" value="L-THREONINE DEHYDRATASE CATABOLIC TDCB"/>
    <property type="match status" value="1"/>
</dbReference>
<dbReference type="Gene3D" id="3.40.50.1100">
    <property type="match status" value="2"/>
</dbReference>
<sequence length="296" mass="31172">MAPQSKKPPPPLCKPTVGWKKSLHHQTSPPALANHHDHQLRRGGSNNAPLQDGKLPNAQARSSSGVTAQVPPIENKKANNNSLLGKRGIGAACAASILGSHLTGGLPENVVQAKLEKINVYGVEVILHGAETGLAEQYAQSLAGTGGYTYISPYDDPDVIAGEGTVAVAILEQCNDINANCNGIVGSRRVVDNFFVAMSGGGLISGMRSVMKDLSPSTKVYGVSAVNSMAPVASTKAGSVVGDEHRETLADAVAGPLMEIRLRCRWPGWLWMLLWSVRKGEFGRRSGSLRPGEDVG</sequence>
<name>A0ABR4KQT0_9EURO</name>
<comment type="caution">
    <text evidence="6">The sequence shown here is derived from an EMBL/GenBank/DDBJ whole genome shotgun (WGS) entry which is preliminary data.</text>
</comment>
<evidence type="ECO:0000313" key="7">
    <source>
        <dbReference type="Proteomes" id="UP001610444"/>
    </source>
</evidence>
<feature type="region of interest" description="Disordered" evidence="4">
    <location>
        <begin position="1"/>
        <end position="79"/>
    </location>
</feature>
<dbReference type="SUPFAM" id="SSF53686">
    <property type="entry name" value="Tryptophan synthase beta subunit-like PLP-dependent enzymes"/>
    <property type="match status" value="1"/>
</dbReference>
<accession>A0ABR4KQT0</accession>
<dbReference type="InterPro" id="IPR050147">
    <property type="entry name" value="Ser/Thr_Dehydratase"/>
</dbReference>
<protein>
    <submittedName>
        <fullName evidence="6">Tryptophan synthase beta subunit-like PLP-dependent enzyme</fullName>
    </submittedName>
</protein>
<comment type="cofactor">
    <cofactor evidence="1">
        <name>pyridoxal 5'-phosphate</name>
        <dbReference type="ChEBI" id="CHEBI:597326"/>
    </cofactor>
</comment>
<evidence type="ECO:0000256" key="1">
    <source>
        <dbReference type="ARBA" id="ARBA00001933"/>
    </source>
</evidence>
<evidence type="ECO:0000256" key="3">
    <source>
        <dbReference type="ARBA" id="ARBA00023239"/>
    </source>
</evidence>
<dbReference type="EMBL" id="JBFXLR010000011">
    <property type="protein sequence ID" value="KAL2854633.1"/>
    <property type="molecule type" value="Genomic_DNA"/>
</dbReference>
<keyword evidence="7" id="KW-1185">Reference proteome</keyword>
<proteinExistence type="predicted"/>
<dbReference type="InterPro" id="IPR036052">
    <property type="entry name" value="TrpB-like_PALP_sf"/>
</dbReference>
<dbReference type="RefSeq" id="XP_070901497.1">
    <property type="nucleotide sequence ID" value="XM_071044980.1"/>
</dbReference>
<dbReference type="InterPro" id="IPR001926">
    <property type="entry name" value="TrpB-like_PALP"/>
</dbReference>
<keyword evidence="3" id="KW-0456">Lyase</keyword>
<evidence type="ECO:0000259" key="5">
    <source>
        <dbReference type="Pfam" id="PF00291"/>
    </source>
</evidence>
<gene>
    <name evidence="6" type="ORF">BJX68DRAFT_264532</name>
</gene>